<dbReference type="EMBL" id="PGCK01000007">
    <property type="protein sequence ID" value="MCD1295182.1"/>
    <property type="molecule type" value="Genomic_DNA"/>
</dbReference>
<evidence type="ECO:0000313" key="3">
    <source>
        <dbReference type="Proteomes" id="UP001320159"/>
    </source>
</evidence>
<dbReference type="AlphaFoldDB" id="A0AAP2W6E0"/>
<evidence type="ECO:0000259" key="1">
    <source>
        <dbReference type="Pfam" id="PF01927"/>
    </source>
</evidence>
<dbReference type="Proteomes" id="UP001320159">
    <property type="component" value="Unassembled WGS sequence"/>
</dbReference>
<name>A0AAP2W6E0_9EURY</name>
<dbReference type="PANTHER" id="PTHR39081:SF1">
    <property type="entry name" value="MUT7-C RNASE DOMAIN-CONTAINING PROTEIN"/>
    <property type="match status" value="1"/>
</dbReference>
<accession>A0AAP2W6E0</accession>
<dbReference type="PANTHER" id="PTHR39081">
    <property type="entry name" value="MUT7-C DOMAIN-CONTAINING PROTEIN"/>
    <property type="match status" value="1"/>
</dbReference>
<keyword evidence="3" id="KW-1185">Reference proteome</keyword>
<dbReference type="RefSeq" id="WP_230742031.1">
    <property type="nucleotide sequence ID" value="NZ_PGCK01000007.1"/>
</dbReference>
<proteinExistence type="predicted"/>
<organism evidence="2 3">
    <name type="scientific">Methanooceanicella nereidis</name>
    <dbReference type="NCBI Taxonomy" id="2052831"/>
    <lineage>
        <taxon>Archaea</taxon>
        <taxon>Methanobacteriati</taxon>
        <taxon>Methanobacteriota</taxon>
        <taxon>Stenosarchaea group</taxon>
        <taxon>Methanomicrobia</taxon>
        <taxon>Methanocellales</taxon>
        <taxon>Methanocellaceae</taxon>
        <taxon>Methanooceanicella</taxon>
    </lineage>
</organism>
<gene>
    <name evidence="2" type="ORF">CUJ83_09245</name>
</gene>
<reference evidence="2 3" key="1">
    <citation type="submission" date="2017-11" db="EMBL/GenBank/DDBJ databases">
        <title>Isolation and Characterization of Family Methanocellaceae Species from Potential Methane Hydrate Area Offshore Southwestern Taiwan.</title>
        <authorList>
            <person name="Zhang W.-L."/>
            <person name="Chen W.-C."/>
            <person name="Lai M.-C."/>
            <person name="Chen S.-C."/>
        </authorList>
    </citation>
    <scope>NUCLEOTIDE SEQUENCE [LARGE SCALE GENOMIC DNA]</scope>
    <source>
        <strain evidence="2 3">CWC-04</strain>
    </source>
</reference>
<sequence length="171" mass="19894">MERSEYRFIVDRMLGRLISWLRIFGYDTKSALELDPSPKEDTMLIEIALGEGRILVSRDRVLVNRAKKAGVQAVLMYSDDVRDQLEALMQHYGLDIDPNMTRCTVCNSTLREAGPSDFENIKKHEEVPEHLLKNGTLFWICDRCGKVYWQGSHWRNILRTAEEVKNNHQNI</sequence>
<comment type="caution">
    <text evidence="2">The sequence shown here is derived from an EMBL/GenBank/DDBJ whole genome shotgun (WGS) entry which is preliminary data.</text>
</comment>
<dbReference type="InterPro" id="IPR002782">
    <property type="entry name" value="Mut7-C_RNAse_dom"/>
</dbReference>
<evidence type="ECO:0000313" key="2">
    <source>
        <dbReference type="EMBL" id="MCD1295182.1"/>
    </source>
</evidence>
<dbReference type="Pfam" id="PF01927">
    <property type="entry name" value="Mut7-C"/>
    <property type="match status" value="1"/>
</dbReference>
<protein>
    <recommendedName>
        <fullName evidence="1">Mut7-C RNAse domain-containing protein</fullName>
    </recommendedName>
</protein>
<feature type="domain" description="Mut7-C RNAse" evidence="1">
    <location>
        <begin position="7"/>
        <end position="159"/>
    </location>
</feature>